<feature type="region of interest" description="Disordered" evidence="2">
    <location>
        <begin position="52"/>
        <end position="73"/>
    </location>
</feature>
<keyword evidence="4" id="KW-1185">Reference proteome</keyword>
<dbReference type="Pfam" id="PF03645">
    <property type="entry name" value="Tctex-1"/>
    <property type="match status" value="1"/>
</dbReference>
<evidence type="ECO:0000313" key="3">
    <source>
        <dbReference type="EMBL" id="EDW70579.1"/>
    </source>
</evidence>
<gene>
    <name evidence="3" type="primary">Dvir\GJ13857</name>
    <name evidence="3" type="ORF">Dvir_GJ13857</name>
</gene>
<dbReference type="Proteomes" id="UP000008792">
    <property type="component" value="Unassembled WGS sequence"/>
</dbReference>
<dbReference type="PhylomeDB" id="B4LH66"/>
<feature type="compositionally biased region" description="Basic residues" evidence="2">
    <location>
        <begin position="8"/>
        <end position="24"/>
    </location>
</feature>
<feature type="region of interest" description="Disordered" evidence="2">
    <location>
        <begin position="1"/>
        <end position="36"/>
    </location>
</feature>
<dbReference type="OrthoDB" id="10260741at2759"/>
<sequence length="196" mass="22182">MPLFDTKNRKRTLVQPTKVRKSRNSNRVTITQDKTKGNEVVSVDKLSTPANLTGSFVESDSDSDEPHPEASPATDVTIYNEYDMGPAFGCKFPLPFIRFMVERVLMEKLKGKTYLAGDAVKWVRDVADTINSKMKGFCLQQRYKHVINVSIYQQNGAGFFHGFRAVWDTLSDDYLCNTFDAGTFVCIVVIFGCYTY</sequence>
<dbReference type="HOGENOM" id="CLU_097204_2_0_1"/>
<dbReference type="FunCoup" id="B4LH66">
    <property type="interactions" value="49"/>
</dbReference>
<dbReference type="InterPro" id="IPR038586">
    <property type="entry name" value="Tctex-1-like_sf"/>
</dbReference>
<name>B4LH66_DROVI</name>
<dbReference type="GO" id="GO:0007018">
    <property type="term" value="P:microtubule-based movement"/>
    <property type="evidence" value="ECO:0007669"/>
    <property type="project" value="TreeGrafter"/>
</dbReference>
<evidence type="ECO:0000313" key="4">
    <source>
        <dbReference type="Proteomes" id="UP000008792"/>
    </source>
</evidence>
<dbReference type="OMA" id="MGPAFGC"/>
<evidence type="ECO:0000256" key="2">
    <source>
        <dbReference type="SAM" id="MobiDB-lite"/>
    </source>
</evidence>
<dbReference type="GO" id="GO:0005868">
    <property type="term" value="C:cytoplasmic dynein complex"/>
    <property type="evidence" value="ECO:0007669"/>
    <property type="project" value="TreeGrafter"/>
</dbReference>
<dbReference type="PANTHER" id="PTHR21255">
    <property type="entry name" value="T-COMPLEX-ASSOCIATED-TESTIS-EXPRESSED 1/ DYNEIN LIGHT CHAIN"/>
    <property type="match status" value="1"/>
</dbReference>
<reference evidence="3 4" key="1">
    <citation type="journal article" date="2007" name="Nature">
        <title>Evolution of genes and genomes on the Drosophila phylogeny.</title>
        <authorList>
            <consortium name="Drosophila 12 Genomes Consortium"/>
            <person name="Clark A.G."/>
            <person name="Eisen M.B."/>
            <person name="Smith D.R."/>
            <person name="Bergman C.M."/>
            <person name="Oliver B."/>
            <person name="Markow T.A."/>
            <person name="Kaufman T.C."/>
            <person name="Kellis M."/>
            <person name="Gelbart W."/>
            <person name="Iyer V.N."/>
            <person name="Pollard D.A."/>
            <person name="Sackton T.B."/>
            <person name="Larracuente A.M."/>
            <person name="Singh N.D."/>
            <person name="Abad J.P."/>
            <person name="Abt D.N."/>
            <person name="Adryan B."/>
            <person name="Aguade M."/>
            <person name="Akashi H."/>
            <person name="Anderson W.W."/>
            <person name="Aquadro C.F."/>
            <person name="Ardell D.H."/>
            <person name="Arguello R."/>
            <person name="Artieri C.G."/>
            <person name="Barbash D.A."/>
            <person name="Barker D."/>
            <person name="Barsanti P."/>
            <person name="Batterham P."/>
            <person name="Batzoglou S."/>
            <person name="Begun D."/>
            <person name="Bhutkar A."/>
            <person name="Blanco E."/>
            <person name="Bosak S.A."/>
            <person name="Bradley R.K."/>
            <person name="Brand A.D."/>
            <person name="Brent M.R."/>
            <person name="Brooks A.N."/>
            <person name="Brown R.H."/>
            <person name="Butlin R.K."/>
            <person name="Caggese C."/>
            <person name="Calvi B.R."/>
            <person name="Bernardo de Carvalho A."/>
            <person name="Caspi A."/>
            <person name="Castrezana S."/>
            <person name="Celniker S.E."/>
            <person name="Chang J.L."/>
            <person name="Chapple C."/>
            <person name="Chatterji S."/>
            <person name="Chinwalla A."/>
            <person name="Civetta A."/>
            <person name="Clifton S.W."/>
            <person name="Comeron J.M."/>
            <person name="Costello J.C."/>
            <person name="Coyne J.A."/>
            <person name="Daub J."/>
            <person name="David R.G."/>
            <person name="Delcher A.L."/>
            <person name="Delehaunty K."/>
            <person name="Do C.B."/>
            <person name="Ebling H."/>
            <person name="Edwards K."/>
            <person name="Eickbush T."/>
            <person name="Evans J.D."/>
            <person name="Filipski A."/>
            <person name="Findeiss S."/>
            <person name="Freyhult E."/>
            <person name="Fulton L."/>
            <person name="Fulton R."/>
            <person name="Garcia A.C."/>
            <person name="Gardiner A."/>
            <person name="Garfield D.A."/>
            <person name="Garvin B.E."/>
            <person name="Gibson G."/>
            <person name="Gilbert D."/>
            <person name="Gnerre S."/>
            <person name="Godfrey J."/>
            <person name="Good R."/>
            <person name="Gotea V."/>
            <person name="Gravely B."/>
            <person name="Greenberg A.J."/>
            <person name="Griffiths-Jones S."/>
            <person name="Gross S."/>
            <person name="Guigo R."/>
            <person name="Gustafson E.A."/>
            <person name="Haerty W."/>
            <person name="Hahn M.W."/>
            <person name="Halligan D.L."/>
            <person name="Halpern A.L."/>
            <person name="Halter G.M."/>
            <person name="Han M.V."/>
            <person name="Heger A."/>
            <person name="Hillier L."/>
            <person name="Hinrichs A.S."/>
            <person name="Holmes I."/>
            <person name="Hoskins R.A."/>
            <person name="Hubisz M.J."/>
            <person name="Hultmark D."/>
            <person name="Huntley M.A."/>
            <person name="Jaffe D.B."/>
            <person name="Jagadeeshan S."/>
            <person name="Jeck W.R."/>
            <person name="Johnson J."/>
            <person name="Jones C.D."/>
            <person name="Jordan W.C."/>
            <person name="Karpen G.H."/>
            <person name="Kataoka E."/>
            <person name="Keightley P.D."/>
            <person name="Kheradpour P."/>
            <person name="Kirkness E.F."/>
            <person name="Koerich L.B."/>
            <person name="Kristiansen K."/>
            <person name="Kudrna D."/>
            <person name="Kulathinal R.J."/>
            <person name="Kumar S."/>
            <person name="Kwok R."/>
            <person name="Lander E."/>
            <person name="Langley C.H."/>
            <person name="Lapoint R."/>
            <person name="Lazzaro B.P."/>
            <person name="Lee S.J."/>
            <person name="Levesque L."/>
            <person name="Li R."/>
            <person name="Lin C.F."/>
            <person name="Lin M.F."/>
            <person name="Lindblad-Toh K."/>
            <person name="Llopart A."/>
            <person name="Long M."/>
            <person name="Low L."/>
            <person name="Lozovsky E."/>
            <person name="Lu J."/>
            <person name="Luo M."/>
            <person name="Machado C.A."/>
            <person name="Makalowski W."/>
            <person name="Marzo M."/>
            <person name="Matsuda M."/>
            <person name="Matzkin L."/>
            <person name="McAllister B."/>
            <person name="McBride C.S."/>
            <person name="McKernan B."/>
            <person name="McKernan K."/>
            <person name="Mendez-Lago M."/>
            <person name="Minx P."/>
            <person name="Mollenhauer M.U."/>
            <person name="Montooth K."/>
            <person name="Mount S.M."/>
            <person name="Mu X."/>
            <person name="Myers E."/>
            <person name="Negre B."/>
            <person name="Newfeld S."/>
            <person name="Nielsen R."/>
            <person name="Noor M.A."/>
            <person name="O'Grady P."/>
            <person name="Pachter L."/>
            <person name="Papaceit M."/>
            <person name="Parisi M.J."/>
            <person name="Parisi M."/>
            <person name="Parts L."/>
            <person name="Pedersen J.S."/>
            <person name="Pesole G."/>
            <person name="Phillippy A.M."/>
            <person name="Ponting C.P."/>
            <person name="Pop M."/>
            <person name="Porcelli D."/>
            <person name="Powell J.R."/>
            <person name="Prohaska S."/>
            <person name="Pruitt K."/>
            <person name="Puig M."/>
            <person name="Quesneville H."/>
            <person name="Ram K.R."/>
            <person name="Rand D."/>
            <person name="Rasmussen M.D."/>
            <person name="Reed L.K."/>
            <person name="Reenan R."/>
            <person name="Reily A."/>
            <person name="Remington K.A."/>
            <person name="Rieger T.T."/>
            <person name="Ritchie M.G."/>
            <person name="Robin C."/>
            <person name="Rogers Y.H."/>
            <person name="Rohde C."/>
            <person name="Rozas J."/>
            <person name="Rubenfield M.J."/>
            <person name="Ruiz A."/>
            <person name="Russo S."/>
            <person name="Salzberg S.L."/>
            <person name="Sanchez-Gracia A."/>
            <person name="Saranga D.J."/>
            <person name="Sato H."/>
            <person name="Schaeffer S.W."/>
            <person name="Schatz M.C."/>
            <person name="Schlenke T."/>
            <person name="Schwartz R."/>
            <person name="Segarra C."/>
            <person name="Singh R.S."/>
            <person name="Sirot L."/>
            <person name="Sirota M."/>
            <person name="Sisneros N.B."/>
            <person name="Smith C.D."/>
            <person name="Smith T.F."/>
            <person name="Spieth J."/>
            <person name="Stage D.E."/>
            <person name="Stark A."/>
            <person name="Stephan W."/>
            <person name="Strausberg R.L."/>
            <person name="Strempel S."/>
            <person name="Sturgill D."/>
            <person name="Sutton G."/>
            <person name="Sutton G.G."/>
            <person name="Tao W."/>
            <person name="Teichmann S."/>
            <person name="Tobari Y.N."/>
            <person name="Tomimura Y."/>
            <person name="Tsolas J.M."/>
            <person name="Valente V.L."/>
            <person name="Venter E."/>
            <person name="Venter J.C."/>
            <person name="Vicario S."/>
            <person name="Vieira F.G."/>
            <person name="Vilella A.J."/>
            <person name="Villasante A."/>
            <person name="Walenz B."/>
            <person name="Wang J."/>
            <person name="Wasserman M."/>
            <person name="Watts T."/>
            <person name="Wilson D."/>
            <person name="Wilson R.K."/>
            <person name="Wing R.A."/>
            <person name="Wolfner M.F."/>
            <person name="Wong A."/>
            <person name="Wong G.K."/>
            <person name="Wu C.I."/>
            <person name="Wu G."/>
            <person name="Yamamoto D."/>
            <person name="Yang H.P."/>
            <person name="Yang S.P."/>
            <person name="Yorke J.A."/>
            <person name="Yoshida K."/>
            <person name="Zdobnov E."/>
            <person name="Zhang P."/>
            <person name="Zhang Y."/>
            <person name="Zimin A.V."/>
            <person name="Baldwin J."/>
            <person name="Abdouelleil A."/>
            <person name="Abdulkadir J."/>
            <person name="Abebe A."/>
            <person name="Abera B."/>
            <person name="Abreu J."/>
            <person name="Acer S.C."/>
            <person name="Aftuck L."/>
            <person name="Alexander A."/>
            <person name="An P."/>
            <person name="Anderson E."/>
            <person name="Anderson S."/>
            <person name="Arachi H."/>
            <person name="Azer M."/>
            <person name="Bachantsang P."/>
            <person name="Barry A."/>
            <person name="Bayul T."/>
            <person name="Berlin A."/>
            <person name="Bessette D."/>
            <person name="Bloom T."/>
            <person name="Blye J."/>
            <person name="Boguslavskiy L."/>
            <person name="Bonnet C."/>
            <person name="Boukhgalter B."/>
            <person name="Bourzgui I."/>
            <person name="Brown A."/>
            <person name="Cahill P."/>
            <person name="Channer S."/>
            <person name="Cheshatsang Y."/>
            <person name="Chuda L."/>
            <person name="Citroen M."/>
            <person name="Collymore A."/>
            <person name="Cooke P."/>
            <person name="Costello M."/>
            <person name="D'Aco K."/>
            <person name="Daza R."/>
            <person name="De Haan G."/>
            <person name="DeGray S."/>
            <person name="DeMaso C."/>
            <person name="Dhargay N."/>
            <person name="Dooley K."/>
            <person name="Dooley E."/>
            <person name="Doricent M."/>
            <person name="Dorje P."/>
            <person name="Dorjee K."/>
            <person name="Dupes A."/>
            <person name="Elong R."/>
            <person name="Falk J."/>
            <person name="Farina A."/>
            <person name="Faro S."/>
            <person name="Ferguson D."/>
            <person name="Fisher S."/>
            <person name="Foley C.D."/>
            <person name="Franke A."/>
            <person name="Friedrich D."/>
            <person name="Gadbois L."/>
            <person name="Gearin G."/>
            <person name="Gearin C.R."/>
            <person name="Giannoukos G."/>
            <person name="Goode T."/>
            <person name="Graham J."/>
            <person name="Grandbois E."/>
            <person name="Grewal S."/>
            <person name="Gyaltsen K."/>
            <person name="Hafez N."/>
            <person name="Hagos B."/>
            <person name="Hall J."/>
            <person name="Henson C."/>
            <person name="Hollinger A."/>
            <person name="Honan T."/>
            <person name="Huard M.D."/>
            <person name="Hughes L."/>
            <person name="Hurhula B."/>
            <person name="Husby M.E."/>
            <person name="Kamat A."/>
            <person name="Kanga B."/>
            <person name="Kashin S."/>
            <person name="Khazanovich D."/>
            <person name="Kisner P."/>
            <person name="Lance K."/>
            <person name="Lara M."/>
            <person name="Lee W."/>
            <person name="Lennon N."/>
            <person name="Letendre F."/>
            <person name="LeVine R."/>
            <person name="Lipovsky A."/>
            <person name="Liu X."/>
            <person name="Liu J."/>
            <person name="Liu S."/>
            <person name="Lokyitsang T."/>
            <person name="Lokyitsang Y."/>
            <person name="Lubonja R."/>
            <person name="Lui A."/>
            <person name="MacDonald P."/>
            <person name="Magnisalis V."/>
            <person name="Maru K."/>
            <person name="Matthews C."/>
            <person name="McCusker W."/>
            <person name="McDonough S."/>
            <person name="Mehta T."/>
            <person name="Meldrim J."/>
            <person name="Meneus L."/>
            <person name="Mihai O."/>
            <person name="Mihalev A."/>
            <person name="Mihova T."/>
            <person name="Mittelman R."/>
            <person name="Mlenga V."/>
            <person name="Montmayeur A."/>
            <person name="Mulrain L."/>
            <person name="Navidi A."/>
            <person name="Naylor J."/>
            <person name="Negash T."/>
            <person name="Nguyen T."/>
            <person name="Nguyen N."/>
            <person name="Nicol R."/>
            <person name="Norbu C."/>
            <person name="Norbu N."/>
            <person name="Novod N."/>
            <person name="O'Neill B."/>
            <person name="Osman S."/>
            <person name="Markiewicz E."/>
            <person name="Oyono O.L."/>
            <person name="Patti C."/>
            <person name="Phunkhang P."/>
            <person name="Pierre F."/>
            <person name="Priest M."/>
            <person name="Raghuraman S."/>
            <person name="Rege F."/>
            <person name="Reyes R."/>
            <person name="Rise C."/>
            <person name="Rogov P."/>
            <person name="Ross K."/>
            <person name="Ryan E."/>
            <person name="Settipalli S."/>
            <person name="Shea T."/>
            <person name="Sherpa N."/>
            <person name="Shi L."/>
            <person name="Shih D."/>
            <person name="Sparrow T."/>
            <person name="Spaulding J."/>
            <person name="Stalker J."/>
            <person name="Stange-Thomann N."/>
            <person name="Stavropoulos S."/>
            <person name="Stone C."/>
            <person name="Strader C."/>
            <person name="Tesfaye S."/>
            <person name="Thomson T."/>
            <person name="Thoulutsang Y."/>
            <person name="Thoulutsang D."/>
            <person name="Topham K."/>
            <person name="Topping I."/>
            <person name="Tsamla T."/>
            <person name="Vassiliev H."/>
            <person name="Vo A."/>
            <person name="Wangchuk T."/>
            <person name="Wangdi T."/>
            <person name="Weiand M."/>
            <person name="Wilkinson J."/>
            <person name="Wilson A."/>
            <person name="Yadav S."/>
            <person name="Young G."/>
            <person name="Yu Q."/>
            <person name="Zembek L."/>
            <person name="Zhong D."/>
            <person name="Zimmer A."/>
            <person name="Zwirko Z."/>
            <person name="Jaffe D.B."/>
            <person name="Alvarez P."/>
            <person name="Brockman W."/>
            <person name="Butler J."/>
            <person name="Chin C."/>
            <person name="Gnerre S."/>
            <person name="Grabherr M."/>
            <person name="Kleber M."/>
            <person name="Mauceli E."/>
            <person name="MacCallum I."/>
        </authorList>
    </citation>
    <scope>NUCLEOTIDE SEQUENCE [LARGE SCALE GENOMIC DNA]</scope>
    <source>
        <strain evidence="4">Tucson 15010-1051.87</strain>
    </source>
</reference>
<dbReference type="KEGG" id="dvi:6622946"/>
<evidence type="ECO:0000256" key="1">
    <source>
        <dbReference type="ARBA" id="ARBA00005361"/>
    </source>
</evidence>
<accession>B4LH66</accession>
<protein>
    <recommendedName>
        <fullName evidence="5">Dynein light chain</fullName>
    </recommendedName>
</protein>
<dbReference type="CDD" id="cd21459">
    <property type="entry name" value="DLC-like_TCTEX1D2"/>
    <property type="match status" value="1"/>
</dbReference>
<dbReference type="GO" id="GO:0045505">
    <property type="term" value="F:dynein intermediate chain binding"/>
    <property type="evidence" value="ECO:0007669"/>
    <property type="project" value="TreeGrafter"/>
</dbReference>
<dbReference type="EMBL" id="CH940647">
    <property type="protein sequence ID" value="EDW70579.1"/>
    <property type="molecule type" value="Genomic_DNA"/>
</dbReference>
<organism evidence="3 4">
    <name type="scientific">Drosophila virilis</name>
    <name type="common">Fruit fly</name>
    <dbReference type="NCBI Taxonomy" id="7244"/>
    <lineage>
        <taxon>Eukaryota</taxon>
        <taxon>Metazoa</taxon>
        <taxon>Ecdysozoa</taxon>
        <taxon>Arthropoda</taxon>
        <taxon>Hexapoda</taxon>
        <taxon>Insecta</taxon>
        <taxon>Pterygota</taxon>
        <taxon>Neoptera</taxon>
        <taxon>Endopterygota</taxon>
        <taxon>Diptera</taxon>
        <taxon>Brachycera</taxon>
        <taxon>Muscomorpha</taxon>
        <taxon>Ephydroidea</taxon>
        <taxon>Drosophilidae</taxon>
        <taxon>Drosophila</taxon>
    </lineage>
</organism>
<dbReference type="GO" id="GO:0005737">
    <property type="term" value="C:cytoplasm"/>
    <property type="evidence" value="ECO:0007669"/>
    <property type="project" value="TreeGrafter"/>
</dbReference>
<dbReference type="PANTHER" id="PTHR21255:SF7">
    <property type="entry name" value="DYNEIN LIGHT CHAIN TCTEX-TYPE PROTEIN 2B"/>
    <property type="match status" value="1"/>
</dbReference>
<dbReference type="InterPro" id="IPR005334">
    <property type="entry name" value="Tctex-1-like"/>
</dbReference>
<proteinExistence type="inferred from homology"/>
<dbReference type="Gene3D" id="3.30.1140.40">
    <property type="entry name" value="Tctex-1"/>
    <property type="match status" value="1"/>
</dbReference>
<dbReference type="InParanoid" id="B4LH66"/>
<evidence type="ECO:0008006" key="5">
    <source>
        <dbReference type="Google" id="ProtNLM"/>
    </source>
</evidence>
<comment type="similarity">
    <text evidence="1">Belongs to the dynein light chain Tctex-type family.</text>
</comment>
<dbReference type="AlphaFoldDB" id="B4LH66"/>
<dbReference type="eggNOG" id="KOG4108">
    <property type="taxonomic scope" value="Eukaryota"/>
</dbReference>
<dbReference type="STRING" id="7244.B4LH66"/>